<dbReference type="CDD" id="cd00093">
    <property type="entry name" value="HTH_XRE"/>
    <property type="match status" value="1"/>
</dbReference>
<dbReference type="RefSeq" id="WP_124795655.1">
    <property type="nucleotide sequence ID" value="NZ_RQYC01000015.1"/>
</dbReference>
<organism evidence="3 4">
    <name type="scientific">Conchiformibius steedae</name>
    <dbReference type="NCBI Taxonomy" id="153493"/>
    <lineage>
        <taxon>Bacteria</taxon>
        <taxon>Pseudomonadati</taxon>
        <taxon>Pseudomonadota</taxon>
        <taxon>Betaproteobacteria</taxon>
        <taxon>Neisseriales</taxon>
        <taxon>Neisseriaceae</taxon>
        <taxon>Conchiformibius</taxon>
    </lineage>
</organism>
<dbReference type="AlphaFoldDB" id="A0A3P2A200"/>
<evidence type="ECO:0000259" key="2">
    <source>
        <dbReference type="PROSITE" id="PS50943"/>
    </source>
</evidence>
<dbReference type="Gene3D" id="1.10.260.40">
    <property type="entry name" value="lambda repressor-like DNA-binding domains"/>
    <property type="match status" value="1"/>
</dbReference>
<dbReference type="InterPro" id="IPR010982">
    <property type="entry name" value="Lambda_DNA-bd_dom_sf"/>
</dbReference>
<gene>
    <name evidence="3" type="ORF">EII21_08660</name>
</gene>
<evidence type="ECO:0000256" key="1">
    <source>
        <dbReference type="SAM" id="Coils"/>
    </source>
</evidence>
<dbReference type="GO" id="GO:0003677">
    <property type="term" value="F:DNA binding"/>
    <property type="evidence" value="ECO:0007669"/>
    <property type="project" value="InterPro"/>
</dbReference>
<accession>A0A3P2A200</accession>
<name>A0A3P2A200_9NEIS</name>
<keyword evidence="4" id="KW-1185">Reference proteome</keyword>
<evidence type="ECO:0000313" key="4">
    <source>
        <dbReference type="Proteomes" id="UP000269923"/>
    </source>
</evidence>
<sequence>MTEHFLLSYLATFWGGMASVKFNVNHDELRQLRNERRLSQNDVAKKLCLSKNAYAKLENGETKITLERIVKLAEIFEINIMELIEKLLSGVSNSNFVMMGDNNGNVIYNSDSLLAAENKRLHDLLQSKENELKSKESENQALKDLVALLKAQIAGNQM</sequence>
<protein>
    <submittedName>
        <fullName evidence="3">XRE family transcriptional regulator</fullName>
    </submittedName>
</protein>
<evidence type="ECO:0000313" key="3">
    <source>
        <dbReference type="EMBL" id="RRD89454.1"/>
    </source>
</evidence>
<dbReference type="Proteomes" id="UP000269923">
    <property type="component" value="Unassembled WGS sequence"/>
</dbReference>
<dbReference type="EMBL" id="RQYC01000015">
    <property type="protein sequence ID" value="RRD89454.1"/>
    <property type="molecule type" value="Genomic_DNA"/>
</dbReference>
<proteinExistence type="predicted"/>
<dbReference type="PROSITE" id="PS50943">
    <property type="entry name" value="HTH_CROC1"/>
    <property type="match status" value="1"/>
</dbReference>
<dbReference type="SMART" id="SM00530">
    <property type="entry name" value="HTH_XRE"/>
    <property type="match status" value="1"/>
</dbReference>
<dbReference type="Pfam" id="PF01381">
    <property type="entry name" value="HTH_3"/>
    <property type="match status" value="1"/>
</dbReference>
<keyword evidence="1" id="KW-0175">Coiled coil</keyword>
<feature type="domain" description="HTH cro/C1-type" evidence="2">
    <location>
        <begin position="29"/>
        <end position="83"/>
    </location>
</feature>
<comment type="caution">
    <text evidence="3">The sequence shown here is derived from an EMBL/GenBank/DDBJ whole genome shotgun (WGS) entry which is preliminary data.</text>
</comment>
<dbReference type="InterPro" id="IPR001387">
    <property type="entry name" value="Cro/C1-type_HTH"/>
</dbReference>
<reference evidence="3 4" key="1">
    <citation type="submission" date="2018-11" db="EMBL/GenBank/DDBJ databases">
        <title>Genomes From Bacteria Associated with the Canine Oral Cavity: a Test Case for Automated Genome-Based Taxonomic Assignment.</title>
        <authorList>
            <person name="Coil D.A."/>
            <person name="Jospin G."/>
            <person name="Darling A.E."/>
            <person name="Wallis C."/>
            <person name="Davis I.J."/>
            <person name="Harris S."/>
            <person name="Eisen J.A."/>
            <person name="Holcombe L.J."/>
            <person name="O'Flynn C."/>
        </authorList>
    </citation>
    <scope>NUCLEOTIDE SEQUENCE [LARGE SCALE GENOMIC DNA]</scope>
    <source>
        <strain evidence="3 4">COT-280</strain>
    </source>
</reference>
<feature type="coiled-coil region" evidence="1">
    <location>
        <begin position="118"/>
        <end position="152"/>
    </location>
</feature>
<dbReference type="SUPFAM" id="SSF47413">
    <property type="entry name" value="lambda repressor-like DNA-binding domains"/>
    <property type="match status" value="1"/>
</dbReference>
<dbReference type="OrthoDB" id="798409at2"/>